<comment type="caution">
    <text evidence="1">The sequence shown here is derived from an EMBL/GenBank/DDBJ whole genome shotgun (WGS) entry which is preliminary data.</text>
</comment>
<reference evidence="1" key="1">
    <citation type="submission" date="2023-06" db="EMBL/GenBank/DDBJ databases">
        <title>MBL-encoding genomic islands in Pseudomonas spp. in Poland.</title>
        <authorList>
            <person name="Urbanowicz P."/>
            <person name="Izdebski R."/>
            <person name="Biedrzycka M."/>
            <person name="Gniadkowski M."/>
        </authorList>
    </citation>
    <scope>NUCLEOTIDE SEQUENCE</scope>
    <source>
        <strain evidence="1">NMI5768_13</strain>
    </source>
</reference>
<dbReference type="GeneID" id="83677988"/>
<evidence type="ECO:0000313" key="1">
    <source>
        <dbReference type="EMBL" id="MDM3956132.1"/>
    </source>
</evidence>
<name>A0AAW7I232_9PSED</name>
<dbReference type="RefSeq" id="WP_051122507.1">
    <property type="nucleotide sequence ID" value="NZ_CP128540.1"/>
</dbReference>
<protein>
    <submittedName>
        <fullName evidence="1">Uncharacterized protein</fullName>
    </submittedName>
</protein>
<sequence>MTKARRTGMTYEMANHIDRHNRTTKGPMTISQELTARIMNKAKDLALQYEHRAVVGLTGKARDALARDDSVASIIKELQL</sequence>
<organism evidence="1 2">
    <name type="scientific">Pseudomonas alloputida</name>
    <dbReference type="NCBI Taxonomy" id="1940621"/>
    <lineage>
        <taxon>Bacteria</taxon>
        <taxon>Pseudomonadati</taxon>
        <taxon>Pseudomonadota</taxon>
        <taxon>Gammaproteobacteria</taxon>
        <taxon>Pseudomonadales</taxon>
        <taxon>Pseudomonadaceae</taxon>
        <taxon>Pseudomonas</taxon>
    </lineage>
</organism>
<dbReference type="Proteomes" id="UP001165439">
    <property type="component" value="Unassembled WGS sequence"/>
</dbReference>
<proteinExistence type="predicted"/>
<gene>
    <name evidence="1" type="ORF">LU674_027975</name>
</gene>
<accession>A0AAW7I232</accession>
<dbReference type="AlphaFoldDB" id="A0AAW7I232"/>
<evidence type="ECO:0000313" key="2">
    <source>
        <dbReference type="Proteomes" id="UP001165439"/>
    </source>
</evidence>
<dbReference type="EMBL" id="JAJSRF020000001">
    <property type="protein sequence ID" value="MDM3956132.1"/>
    <property type="molecule type" value="Genomic_DNA"/>
</dbReference>